<dbReference type="EMBL" id="JAWWNJ010000216">
    <property type="protein sequence ID" value="KAK6971281.1"/>
    <property type="molecule type" value="Genomic_DNA"/>
</dbReference>
<keyword evidence="4" id="KW-1185">Reference proteome</keyword>
<dbReference type="AlphaFoldDB" id="A0AAV9Z4F3"/>
<evidence type="ECO:0000313" key="4">
    <source>
        <dbReference type="Proteomes" id="UP001362999"/>
    </source>
</evidence>
<feature type="non-terminal residue" evidence="2">
    <location>
        <position position="276"/>
    </location>
</feature>
<evidence type="ECO:0000313" key="2">
    <source>
        <dbReference type="EMBL" id="KAK6971281.1"/>
    </source>
</evidence>
<feature type="non-terminal residue" evidence="2">
    <location>
        <position position="1"/>
    </location>
</feature>
<sequence length="276" mass="30816">HLHYHLPHRACALLLKILRNIFITLRHIPSDNNVPITLATAFKKLGLNEEFEIRAICPSCRRAYPENSSPNLQCSHCDIPLFKDPPARTTAPSLLDSTRPKPDSKPRPVLQGPYLPLSTQLVEFLNREGNEAACESYLTRKRVPGKMSDIQDGEICQTLKGPDGRKFFDTAADRPNPDELRIGLSNAHLRFSFTRTNDAGTHSTGAASFCVTGLPAHKRYRPRNLLLTHLGPGPHEETCDQFQRTMASTVTELLMLYDKGIVAETPKFPNGKSVEI</sequence>
<comment type="caution">
    <text evidence="2">The sequence shown here is derived from an EMBL/GenBank/DDBJ whole genome shotgun (WGS) entry which is preliminary data.</text>
</comment>
<evidence type="ECO:0000313" key="3">
    <source>
        <dbReference type="EMBL" id="KAK6974703.1"/>
    </source>
</evidence>
<dbReference type="Proteomes" id="UP001362999">
    <property type="component" value="Unassembled WGS sequence"/>
</dbReference>
<proteinExistence type="predicted"/>
<feature type="region of interest" description="Disordered" evidence="1">
    <location>
        <begin position="88"/>
        <end position="113"/>
    </location>
</feature>
<name>A0AAV9Z4F3_9AGAR</name>
<dbReference type="EMBL" id="JAWWNJ010000181">
    <property type="protein sequence ID" value="KAK6974703.1"/>
    <property type="molecule type" value="Genomic_DNA"/>
</dbReference>
<reference evidence="2 4" key="1">
    <citation type="journal article" date="2024" name="J Genomics">
        <title>Draft genome sequencing and assembly of Favolaschia claudopus CIRM-BRFM 2984 isolated from oak limbs.</title>
        <authorList>
            <person name="Navarro D."/>
            <person name="Drula E."/>
            <person name="Chaduli D."/>
            <person name="Cazenave R."/>
            <person name="Ahrendt S."/>
            <person name="Wang J."/>
            <person name="Lipzen A."/>
            <person name="Daum C."/>
            <person name="Barry K."/>
            <person name="Grigoriev I.V."/>
            <person name="Favel A."/>
            <person name="Rosso M.N."/>
            <person name="Martin F."/>
        </authorList>
    </citation>
    <scope>NUCLEOTIDE SEQUENCE [LARGE SCALE GENOMIC DNA]</scope>
    <source>
        <strain evidence="2 4">CIRM-BRFM 2984</strain>
    </source>
</reference>
<accession>A0AAV9Z4F3</accession>
<evidence type="ECO:0000256" key="1">
    <source>
        <dbReference type="SAM" id="MobiDB-lite"/>
    </source>
</evidence>
<gene>
    <name evidence="2" type="ORF">R3P38DRAFT_2416264</name>
    <name evidence="3" type="ORF">R3P38DRAFT_3481522</name>
</gene>
<organism evidence="2 4">
    <name type="scientific">Favolaschia claudopus</name>
    <dbReference type="NCBI Taxonomy" id="2862362"/>
    <lineage>
        <taxon>Eukaryota</taxon>
        <taxon>Fungi</taxon>
        <taxon>Dikarya</taxon>
        <taxon>Basidiomycota</taxon>
        <taxon>Agaricomycotina</taxon>
        <taxon>Agaricomycetes</taxon>
        <taxon>Agaricomycetidae</taxon>
        <taxon>Agaricales</taxon>
        <taxon>Marasmiineae</taxon>
        <taxon>Mycenaceae</taxon>
        <taxon>Favolaschia</taxon>
    </lineage>
</organism>
<protein>
    <submittedName>
        <fullName evidence="2">Uncharacterized protein</fullName>
    </submittedName>
</protein>